<accession>A0A7C2B869</accession>
<organism evidence="1">
    <name type="scientific">Thermomicrobium roseum</name>
    <dbReference type="NCBI Taxonomy" id="500"/>
    <lineage>
        <taxon>Bacteria</taxon>
        <taxon>Pseudomonadati</taxon>
        <taxon>Thermomicrobiota</taxon>
        <taxon>Thermomicrobia</taxon>
        <taxon>Thermomicrobiales</taxon>
        <taxon>Thermomicrobiaceae</taxon>
        <taxon>Thermomicrobium</taxon>
    </lineage>
</organism>
<evidence type="ECO:0000313" key="1">
    <source>
        <dbReference type="EMBL" id="HEF66261.1"/>
    </source>
</evidence>
<reference evidence="1" key="1">
    <citation type="journal article" date="2020" name="mSystems">
        <title>Genome- and Community-Level Interaction Insights into Carbon Utilization and Element Cycling Functions of Hydrothermarchaeota in Hydrothermal Sediment.</title>
        <authorList>
            <person name="Zhou Z."/>
            <person name="Liu Y."/>
            <person name="Xu W."/>
            <person name="Pan J."/>
            <person name="Luo Z.H."/>
            <person name="Li M."/>
        </authorList>
    </citation>
    <scope>NUCLEOTIDE SEQUENCE [LARGE SCALE GENOMIC DNA]</scope>
    <source>
        <strain evidence="1">SpSt-222</strain>
    </source>
</reference>
<proteinExistence type="predicted"/>
<dbReference type="EMBL" id="DSJL01000011">
    <property type="protein sequence ID" value="HEF66261.1"/>
    <property type="molecule type" value="Genomic_DNA"/>
</dbReference>
<protein>
    <submittedName>
        <fullName evidence="1">Uncharacterized protein</fullName>
    </submittedName>
</protein>
<sequence length="187" mass="21610">MDLQDWFDAFRRQVRRNPWADGLREAALTGVLGRWTALLTDVVAKVCEELGFRVAARGQTSRILPISRQEYLGLDVLAFPAGESSWWVRPVMAFELENRTRVASIAYALWKVCMVRVAWGGVFCYRKDPDQIGELLRILTEVVRAVTPSMDLLVVVGTRCRAEDFPDGFFRAYRWDEDYQRFRLLLS</sequence>
<comment type="caution">
    <text evidence="1">The sequence shown here is derived from an EMBL/GenBank/DDBJ whole genome shotgun (WGS) entry which is preliminary data.</text>
</comment>
<gene>
    <name evidence="1" type="ORF">ENP47_11800</name>
</gene>
<name>A0A7C2B869_THERO</name>
<dbReference type="AlphaFoldDB" id="A0A7C2B869"/>